<protein>
    <submittedName>
        <fullName evidence="1">Uncharacterized protein</fullName>
    </submittedName>
</protein>
<reference evidence="1" key="1">
    <citation type="submission" date="2018-06" db="EMBL/GenBank/DDBJ databases">
        <authorList>
            <person name="Zhirakovskaya E."/>
        </authorList>
    </citation>
    <scope>NUCLEOTIDE SEQUENCE</scope>
</reference>
<evidence type="ECO:0000313" key="1">
    <source>
        <dbReference type="EMBL" id="VAW82716.1"/>
    </source>
</evidence>
<gene>
    <name evidence="1" type="ORF">MNBD_GAMMA14-1341</name>
</gene>
<proteinExistence type="predicted"/>
<sequence>MDIQIYQIAFSAETPAQVESGYRVLDNLANPRPDWREFWQSWLKVYEKLFNICENTDLPLNQSLTATTSYGDSFQRKVFLSEQIASLLLAKESHSGR</sequence>
<dbReference type="AlphaFoldDB" id="A0A3B0ZQ51"/>
<accession>A0A3B0ZQ51</accession>
<organism evidence="1">
    <name type="scientific">hydrothermal vent metagenome</name>
    <dbReference type="NCBI Taxonomy" id="652676"/>
    <lineage>
        <taxon>unclassified sequences</taxon>
        <taxon>metagenomes</taxon>
        <taxon>ecological metagenomes</taxon>
    </lineage>
</organism>
<dbReference type="EMBL" id="UOFM01000486">
    <property type="protein sequence ID" value="VAW82716.1"/>
    <property type="molecule type" value="Genomic_DNA"/>
</dbReference>
<name>A0A3B0ZQ51_9ZZZZ</name>